<dbReference type="OrthoDB" id="9764953at2"/>
<feature type="signal peptide" evidence="2">
    <location>
        <begin position="1"/>
        <end position="22"/>
    </location>
</feature>
<dbReference type="InterPro" id="IPR029058">
    <property type="entry name" value="AB_hydrolase_fold"/>
</dbReference>
<evidence type="ECO:0000313" key="5">
    <source>
        <dbReference type="EMBL" id="TXB70018.1"/>
    </source>
</evidence>
<comment type="caution">
    <text evidence="5">The sequence shown here is derived from an EMBL/GenBank/DDBJ whole genome shotgun (WGS) entry which is preliminary data.</text>
</comment>
<dbReference type="PANTHER" id="PTHR43037">
    <property type="entry name" value="UNNAMED PRODUCT-RELATED"/>
    <property type="match status" value="1"/>
</dbReference>
<feature type="chain" id="PRO_5022904624" evidence="2">
    <location>
        <begin position="23"/>
        <end position="435"/>
    </location>
</feature>
<dbReference type="InterPro" id="IPR041172">
    <property type="entry name" value="EstA_Ig-like_N"/>
</dbReference>
<dbReference type="EMBL" id="VOPL01000002">
    <property type="protein sequence ID" value="TXB70018.1"/>
    <property type="molecule type" value="Genomic_DNA"/>
</dbReference>
<dbReference type="GO" id="GO:0008236">
    <property type="term" value="F:serine-type peptidase activity"/>
    <property type="evidence" value="ECO:0007669"/>
    <property type="project" value="InterPro"/>
</dbReference>
<feature type="domain" description="Peptidase S9 prolyl oligopeptidase catalytic" evidence="3">
    <location>
        <begin position="269"/>
        <end position="390"/>
    </location>
</feature>
<dbReference type="InterPro" id="IPR050955">
    <property type="entry name" value="Plant_Biomass_Hydrol_Est"/>
</dbReference>
<evidence type="ECO:0000259" key="4">
    <source>
        <dbReference type="Pfam" id="PF18435"/>
    </source>
</evidence>
<dbReference type="SUPFAM" id="SSF53474">
    <property type="entry name" value="alpha/beta-Hydrolases"/>
    <property type="match status" value="1"/>
</dbReference>
<evidence type="ECO:0000259" key="3">
    <source>
        <dbReference type="Pfam" id="PF00326"/>
    </source>
</evidence>
<evidence type="ECO:0000256" key="1">
    <source>
        <dbReference type="ARBA" id="ARBA00022729"/>
    </source>
</evidence>
<evidence type="ECO:0000256" key="2">
    <source>
        <dbReference type="SAM" id="SignalP"/>
    </source>
</evidence>
<dbReference type="Gene3D" id="2.60.40.2180">
    <property type="match status" value="1"/>
</dbReference>
<dbReference type="Pfam" id="PF18435">
    <property type="entry name" value="EstA_Ig_like"/>
    <property type="match status" value="1"/>
</dbReference>
<dbReference type="Gene3D" id="3.40.50.1820">
    <property type="entry name" value="alpha/beta hydrolase"/>
    <property type="match status" value="1"/>
</dbReference>
<dbReference type="AlphaFoldDB" id="A0A5C6S5A9"/>
<feature type="domain" description="Esterase Ig-like N-terminal" evidence="4">
    <location>
        <begin position="50"/>
        <end position="150"/>
    </location>
</feature>
<evidence type="ECO:0000313" key="6">
    <source>
        <dbReference type="Proteomes" id="UP000321562"/>
    </source>
</evidence>
<gene>
    <name evidence="5" type="ORF">FQV27_07940</name>
</gene>
<keyword evidence="6" id="KW-1185">Reference proteome</keyword>
<name>A0A5C6S5A9_9RHOB</name>
<dbReference type="GO" id="GO:0006508">
    <property type="term" value="P:proteolysis"/>
    <property type="evidence" value="ECO:0007669"/>
    <property type="project" value="InterPro"/>
</dbReference>
<sequence>MKNSVSTAILLALLAASQPALAQTQAPGAAAGGGPAVNSTVFSTEHITSLTSVTEVFGRSQRLTAAILEYDVPVANDALDPALYTVADRTILRVYANDRAEKADQGADGSFVVLELEPDDPAAVVYAPGVDEPAQAVVSQVQPVTTVAGDSIAPTETALINTRQTNLIVDDFRQFRFTDPETGLILNYNLFIPADYDPAQRYPLVLFMHDAGVTGTNPMRTLEQGLGAVAFASPEDQEKHPSFVLAPQYPVALANDASQTSVYADVTVRLIEALQRDYSLDADRLYTTGQSGGCMTSIAMNIKYPDLFAASLLVAGQWDTSVVAPLADDNIFAIVSQDDAKAYPGMTAIMDVLADNGASITRAEWDGRASPQEFAADVAALREAGADSNVLFVSFAKGTVIPEGESSEGAAGHVNTWRIAYGIEGLRDWLFDQSK</sequence>
<proteinExistence type="predicted"/>
<dbReference type="Proteomes" id="UP000321562">
    <property type="component" value="Unassembled WGS sequence"/>
</dbReference>
<keyword evidence="1 2" id="KW-0732">Signal</keyword>
<dbReference type="InterPro" id="IPR001375">
    <property type="entry name" value="Peptidase_S9_cat"/>
</dbReference>
<dbReference type="RefSeq" id="WP_147097309.1">
    <property type="nucleotide sequence ID" value="NZ_JBHUFH010000001.1"/>
</dbReference>
<reference evidence="5 6" key="1">
    <citation type="submission" date="2019-08" db="EMBL/GenBank/DDBJ databases">
        <authorList>
            <person name="Ye J."/>
        </authorList>
    </citation>
    <scope>NUCLEOTIDE SEQUENCE [LARGE SCALE GENOMIC DNA]</scope>
    <source>
        <strain evidence="5 6">TK008</strain>
    </source>
</reference>
<dbReference type="Pfam" id="PF00326">
    <property type="entry name" value="Peptidase_S9"/>
    <property type="match status" value="1"/>
</dbReference>
<accession>A0A5C6S5A9</accession>
<protein>
    <submittedName>
        <fullName evidence="5">Prolyl oligopeptidase family serine peptidase</fullName>
    </submittedName>
</protein>
<organism evidence="5 6">
    <name type="scientific">Paracoccus aurantiacus</name>
    <dbReference type="NCBI Taxonomy" id="2599412"/>
    <lineage>
        <taxon>Bacteria</taxon>
        <taxon>Pseudomonadati</taxon>
        <taxon>Pseudomonadota</taxon>
        <taxon>Alphaproteobacteria</taxon>
        <taxon>Rhodobacterales</taxon>
        <taxon>Paracoccaceae</taxon>
        <taxon>Paracoccus</taxon>
    </lineage>
</organism>
<dbReference type="PANTHER" id="PTHR43037:SF1">
    <property type="entry name" value="BLL1128 PROTEIN"/>
    <property type="match status" value="1"/>
</dbReference>